<dbReference type="SMR" id="B3XVX2"/>
<evidence type="ECO:0000256" key="8">
    <source>
        <dbReference type="ARBA" id="ARBA00023137"/>
    </source>
</evidence>
<feature type="domain" description="SH2" evidence="14">
    <location>
        <begin position="116"/>
        <end position="207"/>
    </location>
</feature>
<dbReference type="EMBL" id="AB098185">
    <property type="protein sequence ID" value="BAG55507.1"/>
    <property type="molecule type" value="mRNA"/>
</dbReference>
<dbReference type="Pfam" id="PF00018">
    <property type="entry name" value="SH3_1"/>
    <property type="match status" value="1"/>
</dbReference>
<keyword evidence="8" id="KW-0829">Tyrosine-protein kinase</keyword>
<dbReference type="SUPFAM" id="SSF55550">
    <property type="entry name" value="SH2 domain"/>
    <property type="match status" value="1"/>
</dbReference>
<dbReference type="SMART" id="SM00219">
    <property type="entry name" value="TyrKc"/>
    <property type="match status" value="1"/>
</dbReference>
<evidence type="ECO:0000256" key="9">
    <source>
        <dbReference type="ARBA" id="ARBA00051245"/>
    </source>
</evidence>
<feature type="compositionally biased region" description="Polar residues" evidence="13">
    <location>
        <begin position="1"/>
        <end position="35"/>
    </location>
</feature>
<dbReference type="PROSITE" id="PS00109">
    <property type="entry name" value="PROTEIN_KINASE_TYR"/>
    <property type="match status" value="1"/>
</dbReference>
<dbReference type="CDD" id="cd11845">
    <property type="entry name" value="SH3_Src_like"/>
    <property type="match status" value="1"/>
</dbReference>
<dbReference type="InterPro" id="IPR036028">
    <property type="entry name" value="SH3-like_dom_sf"/>
</dbReference>
<proteinExistence type="evidence at transcript level"/>
<dbReference type="GO" id="GO:0005524">
    <property type="term" value="F:ATP binding"/>
    <property type="evidence" value="ECO:0007669"/>
    <property type="project" value="UniProtKB-UniRule"/>
</dbReference>
<dbReference type="InterPro" id="IPR000980">
    <property type="entry name" value="SH2"/>
</dbReference>
<evidence type="ECO:0000259" key="14">
    <source>
        <dbReference type="PROSITE" id="PS50001"/>
    </source>
</evidence>
<dbReference type="InterPro" id="IPR036860">
    <property type="entry name" value="SH2_dom_sf"/>
</dbReference>
<reference evidence="17" key="1">
    <citation type="journal article" date="2008" name="FEBS Lett.">
        <title>Ancient divergence of animal protein tyrosine kinase genes demonstrated by a gene family tree including choanoflagellate genes.</title>
        <authorList>
            <person name="Suga H."/>
            <person name="Sasaki G."/>
            <person name="Kuma K."/>
            <person name="Nishiyori H."/>
            <person name="Hirose N."/>
            <person name="Su Z.H."/>
            <person name="Iwabe N."/>
            <person name="Miyata T."/>
        </authorList>
    </citation>
    <scope>NUCLEOTIDE SEQUENCE</scope>
</reference>
<dbReference type="Pfam" id="PF07714">
    <property type="entry name" value="PK_Tyr_Ser-Thr"/>
    <property type="match status" value="1"/>
</dbReference>
<keyword evidence="2 11" id="KW-0728">SH3 domain</keyword>
<evidence type="ECO:0000256" key="10">
    <source>
        <dbReference type="PROSITE-ProRule" id="PRU00191"/>
    </source>
</evidence>
<feature type="domain" description="SH3" evidence="15">
    <location>
        <begin position="49"/>
        <end position="110"/>
    </location>
</feature>
<feature type="region of interest" description="Disordered" evidence="13">
    <location>
        <begin position="1"/>
        <end position="50"/>
    </location>
</feature>
<dbReference type="Gene3D" id="3.30.200.20">
    <property type="entry name" value="Phosphorylase Kinase, domain 1"/>
    <property type="match status" value="1"/>
</dbReference>
<evidence type="ECO:0000259" key="15">
    <source>
        <dbReference type="PROSITE" id="PS50002"/>
    </source>
</evidence>
<dbReference type="PROSITE" id="PS50011">
    <property type="entry name" value="PROTEIN_KINASE_DOM"/>
    <property type="match status" value="1"/>
</dbReference>
<dbReference type="FunFam" id="3.30.505.10:FF:000044">
    <property type="entry name" value="Tyrosine-protein kinase"/>
    <property type="match status" value="1"/>
</dbReference>
<dbReference type="InterPro" id="IPR020635">
    <property type="entry name" value="Tyr_kinase_cat_dom"/>
</dbReference>
<protein>
    <recommendedName>
        <fullName evidence="1">non-specific protein-tyrosine kinase</fullName>
        <ecNumber evidence="1">2.7.10.2</ecNumber>
    </recommendedName>
</protein>
<dbReference type="InterPro" id="IPR001452">
    <property type="entry name" value="SH3_domain"/>
</dbReference>
<accession>B3XVX2</accession>
<dbReference type="Gene3D" id="2.30.30.40">
    <property type="entry name" value="SH3 Domains"/>
    <property type="match status" value="1"/>
</dbReference>
<feature type="domain" description="Protein kinase" evidence="16">
    <location>
        <begin position="233"/>
        <end position="487"/>
    </location>
</feature>
<evidence type="ECO:0000256" key="1">
    <source>
        <dbReference type="ARBA" id="ARBA00011903"/>
    </source>
</evidence>
<evidence type="ECO:0000256" key="7">
    <source>
        <dbReference type="ARBA" id="ARBA00022999"/>
    </source>
</evidence>
<dbReference type="PROSITE" id="PS00107">
    <property type="entry name" value="PROTEIN_KINASE_ATP"/>
    <property type="match status" value="1"/>
</dbReference>
<dbReference type="AlphaFoldDB" id="B3XVX2"/>
<sequence>MGCTASKESGNPQQAKQNFDGSSQAARTRSPTQSRALPPPPPEPEEEVDEGQLYQALYDYDARTEDDLSFKKGQKLKILNNSDGDWWQAQLFGTSKTGYIPSNYVAPCQSIEAEEWFHGKIPRQKAERIIISNNDPGAFLIRESESKPGDYSLSVRDGENVKHYRIRTLDEGGFYIARRVTFKDLAELVQHYREGSDGLCTRLTKPAKHIEMPDTGGLSHKTKDQWEIPRDSIKLRRKLGAGQFGDVWEGLWNGTTQVAVKTLKPNTMSVEDFMAEATIMKQLRHPKLIQLYAVCTDGEPIYIVTELMKHGSLLDYLHDKGRALRLPQLVDMAAQIAAGMAYLEAQNYIHRDLAARNVLVGENNICKVADFGLARVIERENEYTAREGAKFPIKWTSPEAAMLNRFSIKSDVWSFGVLLTEVITYGRIPYPGMNNAEVLQQVEKGYRMPIPQGCPELLYTIMLDCWKAAPEDRPTFETLQWRLEDFFVSSEANYNEADNIMQ</sequence>
<evidence type="ECO:0000256" key="2">
    <source>
        <dbReference type="ARBA" id="ARBA00022443"/>
    </source>
</evidence>
<dbReference type="GO" id="GO:0004715">
    <property type="term" value="F:non-membrane spanning protein tyrosine kinase activity"/>
    <property type="evidence" value="ECO:0007669"/>
    <property type="project" value="UniProtKB-EC"/>
</dbReference>
<evidence type="ECO:0000256" key="11">
    <source>
        <dbReference type="PROSITE-ProRule" id="PRU00192"/>
    </source>
</evidence>
<dbReference type="Gene3D" id="3.30.505.10">
    <property type="entry name" value="SH2 domain"/>
    <property type="match status" value="1"/>
</dbReference>
<dbReference type="SUPFAM" id="SSF56112">
    <property type="entry name" value="Protein kinase-like (PK-like)"/>
    <property type="match status" value="1"/>
</dbReference>
<evidence type="ECO:0000256" key="12">
    <source>
        <dbReference type="PROSITE-ProRule" id="PRU10141"/>
    </source>
</evidence>
<dbReference type="PRINTS" id="PR00401">
    <property type="entry name" value="SH2DOMAIN"/>
</dbReference>
<dbReference type="PROSITE" id="PS50002">
    <property type="entry name" value="SH3"/>
    <property type="match status" value="1"/>
</dbReference>
<dbReference type="InterPro" id="IPR008266">
    <property type="entry name" value="Tyr_kinase_AS"/>
</dbReference>
<evidence type="ECO:0000256" key="4">
    <source>
        <dbReference type="ARBA" id="ARBA00022741"/>
    </source>
</evidence>
<dbReference type="InterPro" id="IPR001245">
    <property type="entry name" value="Ser-Thr/Tyr_kinase_cat_dom"/>
</dbReference>
<dbReference type="CDD" id="cd05068">
    <property type="entry name" value="PTKc_Frk_like"/>
    <property type="match status" value="1"/>
</dbReference>
<keyword evidence="7 10" id="KW-0727">SH2 domain</keyword>
<gene>
    <name evidence="17" type="primary">SdPTK-a</name>
</gene>
<keyword evidence="4 12" id="KW-0547">Nucleotide-binding</keyword>
<keyword evidence="6 12" id="KW-0067">ATP-binding</keyword>
<dbReference type="FunFam" id="2.30.30.40:FF:000072">
    <property type="entry name" value="Unconventional Myosin IB"/>
    <property type="match status" value="1"/>
</dbReference>
<dbReference type="PRINTS" id="PR00109">
    <property type="entry name" value="TYRKINASE"/>
</dbReference>
<dbReference type="SMART" id="SM00326">
    <property type="entry name" value="SH3"/>
    <property type="match status" value="1"/>
</dbReference>
<dbReference type="FunFam" id="3.30.200.20:FF:000037">
    <property type="entry name" value="Tyrosine-protein kinase"/>
    <property type="match status" value="1"/>
</dbReference>
<dbReference type="Pfam" id="PF00017">
    <property type="entry name" value="SH2"/>
    <property type="match status" value="1"/>
</dbReference>
<dbReference type="FunFam" id="1.10.510.10:FF:000318">
    <property type="entry name" value="Tyrosine-protein kinase"/>
    <property type="match status" value="1"/>
</dbReference>
<evidence type="ECO:0000256" key="13">
    <source>
        <dbReference type="SAM" id="MobiDB-lite"/>
    </source>
</evidence>
<dbReference type="PANTHER" id="PTHR24418">
    <property type="entry name" value="TYROSINE-PROTEIN KINASE"/>
    <property type="match status" value="1"/>
</dbReference>
<evidence type="ECO:0000256" key="5">
    <source>
        <dbReference type="ARBA" id="ARBA00022777"/>
    </source>
</evidence>
<evidence type="ECO:0000313" key="17">
    <source>
        <dbReference type="EMBL" id="BAG55507.1"/>
    </source>
</evidence>
<name>B3XVX2_9EUKA</name>
<dbReference type="PRINTS" id="PR00452">
    <property type="entry name" value="SH3DOMAIN"/>
</dbReference>
<evidence type="ECO:0000256" key="3">
    <source>
        <dbReference type="ARBA" id="ARBA00022679"/>
    </source>
</evidence>
<comment type="catalytic activity">
    <reaction evidence="9">
        <text>L-tyrosyl-[protein] + ATP = O-phospho-L-tyrosyl-[protein] + ADP + H(+)</text>
        <dbReference type="Rhea" id="RHEA:10596"/>
        <dbReference type="Rhea" id="RHEA-COMP:10136"/>
        <dbReference type="Rhea" id="RHEA-COMP:20101"/>
        <dbReference type="ChEBI" id="CHEBI:15378"/>
        <dbReference type="ChEBI" id="CHEBI:30616"/>
        <dbReference type="ChEBI" id="CHEBI:46858"/>
        <dbReference type="ChEBI" id="CHEBI:61978"/>
        <dbReference type="ChEBI" id="CHEBI:456216"/>
        <dbReference type="EC" id="2.7.10.2"/>
    </reaction>
</comment>
<dbReference type="PROSITE" id="PS50001">
    <property type="entry name" value="SH2"/>
    <property type="match status" value="1"/>
</dbReference>
<feature type="binding site" evidence="12">
    <location>
        <position position="261"/>
    </location>
    <ligand>
        <name>ATP</name>
        <dbReference type="ChEBI" id="CHEBI:30616"/>
    </ligand>
</feature>
<keyword evidence="3" id="KW-0808">Transferase</keyword>
<dbReference type="Gene3D" id="1.10.510.10">
    <property type="entry name" value="Transferase(Phosphotransferase) domain 1"/>
    <property type="match status" value="1"/>
</dbReference>
<dbReference type="InterPro" id="IPR017441">
    <property type="entry name" value="Protein_kinase_ATP_BS"/>
</dbReference>
<evidence type="ECO:0000256" key="6">
    <source>
        <dbReference type="ARBA" id="ARBA00022840"/>
    </source>
</evidence>
<dbReference type="InterPro" id="IPR000719">
    <property type="entry name" value="Prot_kinase_dom"/>
</dbReference>
<organism evidence="17">
    <name type="scientific">Stephanoeca diplocostata</name>
    <dbReference type="NCBI Taxonomy" id="81535"/>
    <lineage>
        <taxon>Eukaryota</taxon>
        <taxon>Choanoflagellata</taxon>
        <taxon>Acanthoecida</taxon>
        <taxon>Stephanoecidae</taxon>
        <taxon>Stephanoeca</taxon>
    </lineage>
</organism>
<dbReference type="InterPro" id="IPR050198">
    <property type="entry name" value="Non-receptor_tyrosine_kinases"/>
</dbReference>
<dbReference type="EC" id="2.7.10.2" evidence="1"/>
<dbReference type="CDD" id="cd09933">
    <property type="entry name" value="SH2_Src_family"/>
    <property type="match status" value="1"/>
</dbReference>
<dbReference type="InterPro" id="IPR011009">
    <property type="entry name" value="Kinase-like_dom_sf"/>
</dbReference>
<dbReference type="SMART" id="SM00252">
    <property type="entry name" value="SH2"/>
    <property type="match status" value="1"/>
</dbReference>
<evidence type="ECO:0000259" key="16">
    <source>
        <dbReference type="PROSITE" id="PS50011"/>
    </source>
</evidence>
<dbReference type="SUPFAM" id="SSF50044">
    <property type="entry name" value="SH3-domain"/>
    <property type="match status" value="1"/>
</dbReference>
<keyword evidence="5 17" id="KW-0418">Kinase</keyword>